<name>A0A158G3U6_9BURK</name>
<keyword evidence="4" id="KW-1185">Reference proteome</keyword>
<keyword evidence="2" id="KW-0812">Transmembrane</keyword>
<sequence>MRKIRHERERKAGDAGHRHRLRMARELPVDVAAEVRRFLVRRSHPGDEQARRDRYDQRGNLRDEAVADGEDGVAVQRVAERHAALRDAHRETADDIDERHDEARDRIALDELHGAVERAVEIGLAFEFGAQPARVRRRDHAAPDVGVDAHLAAGNAVEREARGHFRDAVRALRHDDELDCRQHDEHHEPHRHVAAHDHFAEGADDRAGMRVQQDHLGRRDGERETQERGEQEQRRKARQLDRLRDIERRAEHEQARAEAHANEEVEDEGRDRHDEQCKHAQYSDADGEVRVTRKKSRQIVPAQYRTIQHVIGSTPGAALAAGFHMAVAFVVAMLALDFLLVHAKPAQPEEALDEIVGA</sequence>
<feature type="transmembrane region" description="Helical" evidence="2">
    <location>
        <begin position="317"/>
        <end position="340"/>
    </location>
</feature>
<evidence type="ECO:0000256" key="2">
    <source>
        <dbReference type="SAM" id="Phobius"/>
    </source>
</evidence>
<keyword evidence="2" id="KW-1133">Transmembrane helix</keyword>
<proteinExistence type="predicted"/>
<feature type="region of interest" description="Disordered" evidence="1">
    <location>
        <begin position="214"/>
        <end position="278"/>
    </location>
</feature>
<dbReference type="EMBL" id="FCOL02000004">
    <property type="protein sequence ID" value="SAL26593.1"/>
    <property type="molecule type" value="Genomic_DNA"/>
</dbReference>
<organism evidence="3 4">
    <name type="scientific">Caballeronia terrestris</name>
    <dbReference type="NCBI Taxonomy" id="1226301"/>
    <lineage>
        <taxon>Bacteria</taxon>
        <taxon>Pseudomonadati</taxon>
        <taxon>Pseudomonadota</taxon>
        <taxon>Betaproteobacteria</taxon>
        <taxon>Burkholderiales</taxon>
        <taxon>Burkholderiaceae</taxon>
        <taxon>Caballeronia</taxon>
    </lineage>
</organism>
<comment type="caution">
    <text evidence="3">The sequence shown here is derived from an EMBL/GenBank/DDBJ whole genome shotgun (WGS) entry which is preliminary data.</text>
</comment>
<evidence type="ECO:0000313" key="3">
    <source>
        <dbReference type="EMBL" id="SAL26593.1"/>
    </source>
</evidence>
<feature type="region of interest" description="Disordered" evidence="1">
    <location>
        <begin position="1"/>
        <end position="21"/>
    </location>
</feature>
<protein>
    <submittedName>
        <fullName evidence="3">Uncharacterized protein</fullName>
    </submittedName>
</protein>
<feature type="compositionally biased region" description="Basic and acidic residues" evidence="1">
    <location>
        <begin position="1"/>
        <end position="16"/>
    </location>
</feature>
<evidence type="ECO:0000313" key="4">
    <source>
        <dbReference type="Proteomes" id="UP000054925"/>
    </source>
</evidence>
<accession>A0A158G3U6</accession>
<feature type="compositionally biased region" description="Basic and acidic residues" evidence="1">
    <location>
        <begin position="44"/>
        <end position="62"/>
    </location>
</feature>
<dbReference type="Proteomes" id="UP000054925">
    <property type="component" value="Unassembled WGS sequence"/>
</dbReference>
<keyword evidence="2" id="KW-0472">Membrane</keyword>
<reference evidence="3" key="1">
    <citation type="submission" date="2016-01" db="EMBL/GenBank/DDBJ databases">
        <authorList>
            <person name="Peeters C."/>
        </authorList>
    </citation>
    <scope>NUCLEOTIDE SEQUENCE [LARGE SCALE GENOMIC DNA]</scope>
    <source>
        <strain evidence="3">LMG 22937</strain>
    </source>
</reference>
<feature type="region of interest" description="Disordered" evidence="1">
    <location>
        <begin position="41"/>
        <end position="62"/>
    </location>
</feature>
<gene>
    <name evidence="3" type="ORF">AWB67_01089</name>
</gene>
<evidence type="ECO:0000256" key="1">
    <source>
        <dbReference type="SAM" id="MobiDB-lite"/>
    </source>
</evidence>
<dbReference type="AlphaFoldDB" id="A0A158G3U6"/>